<evidence type="ECO:0000313" key="2">
    <source>
        <dbReference type="Proteomes" id="UP000828251"/>
    </source>
</evidence>
<dbReference type="AlphaFoldDB" id="A0A9D3ZTD7"/>
<comment type="caution">
    <text evidence="1">The sequence shown here is derived from an EMBL/GenBank/DDBJ whole genome shotgun (WGS) entry which is preliminary data.</text>
</comment>
<reference evidence="1 2" key="1">
    <citation type="journal article" date="2021" name="Plant Biotechnol. J.">
        <title>Multi-omics assisted identification of the key and species-specific regulatory components of drought-tolerant mechanisms in Gossypium stocksii.</title>
        <authorList>
            <person name="Yu D."/>
            <person name="Ke L."/>
            <person name="Zhang D."/>
            <person name="Wu Y."/>
            <person name="Sun Y."/>
            <person name="Mei J."/>
            <person name="Sun J."/>
            <person name="Sun Y."/>
        </authorList>
    </citation>
    <scope>NUCLEOTIDE SEQUENCE [LARGE SCALE GENOMIC DNA]</scope>
    <source>
        <strain evidence="2">cv. E1</strain>
        <tissue evidence="1">Leaf</tissue>
    </source>
</reference>
<sequence>MEMIKVEQRTKQMIGVGEADMIGTENVRGQIRRVEKARKSKIGLNPNDGVDFLGIAKVLGSKMVEVAKELTKRIGTKHLIT</sequence>
<evidence type="ECO:0000313" key="1">
    <source>
        <dbReference type="EMBL" id="KAH1064853.1"/>
    </source>
</evidence>
<keyword evidence="2" id="KW-1185">Reference proteome</keyword>
<gene>
    <name evidence="1" type="ORF">J1N35_029840</name>
</gene>
<name>A0A9D3ZTD7_9ROSI</name>
<dbReference type="Proteomes" id="UP000828251">
    <property type="component" value="Unassembled WGS sequence"/>
</dbReference>
<dbReference type="EMBL" id="JAIQCV010000009">
    <property type="protein sequence ID" value="KAH1064853.1"/>
    <property type="molecule type" value="Genomic_DNA"/>
</dbReference>
<accession>A0A9D3ZTD7</accession>
<protein>
    <submittedName>
        <fullName evidence="1">Uncharacterized protein</fullName>
    </submittedName>
</protein>
<organism evidence="1 2">
    <name type="scientific">Gossypium stocksii</name>
    <dbReference type="NCBI Taxonomy" id="47602"/>
    <lineage>
        <taxon>Eukaryota</taxon>
        <taxon>Viridiplantae</taxon>
        <taxon>Streptophyta</taxon>
        <taxon>Embryophyta</taxon>
        <taxon>Tracheophyta</taxon>
        <taxon>Spermatophyta</taxon>
        <taxon>Magnoliopsida</taxon>
        <taxon>eudicotyledons</taxon>
        <taxon>Gunneridae</taxon>
        <taxon>Pentapetalae</taxon>
        <taxon>rosids</taxon>
        <taxon>malvids</taxon>
        <taxon>Malvales</taxon>
        <taxon>Malvaceae</taxon>
        <taxon>Malvoideae</taxon>
        <taxon>Gossypium</taxon>
    </lineage>
</organism>
<proteinExistence type="predicted"/>